<dbReference type="AlphaFoldDB" id="A0A7X2HLU9"/>
<reference evidence="1 2" key="1">
    <citation type="submission" date="2019-11" db="EMBL/GenBank/DDBJ databases">
        <title>Phenotypic characterization of an OXA-22 and OXA-60 co-producing Ralstonia pickettii clinical strain.</title>
        <authorList>
            <person name="He F."/>
        </authorList>
    </citation>
    <scope>NUCLEOTIDE SEQUENCE [LARGE SCALE GENOMIC DNA]</scope>
    <source>
        <strain evidence="1 2">PSLESD1</strain>
    </source>
</reference>
<comment type="caution">
    <text evidence="1">The sequence shown here is derived from an EMBL/GenBank/DDBJ whole genome shotgun (WGS) entry which is preliminary data.</text>
</comment>
<dbReference type="Pfam" id="PF11994">
    <property type="entry name" value="DUF3489"/>
    <property type="match status" value="1"/>
</dbReference>
<dbReference type="Proteomes" id="UP000441032">
    <property type="component" value="Unassembled WGS sequence"/>
</dbReference>
<gene>
    <name evidence="1" type="ORF">GJQ57_09625</name>
</gene>
<organism evidence="1 2">
    <name type="scientific">Ralstonia pickettii</name>
    <name type="common">Burkholderia pickettii</name>
    <dbReference type="NCBI Taxonomy" id="329"/>
    <lineage>
        <taxon>Bacteria</taxon>
        <taxon>Pseudomonadati</taxon>
        <taxon>Pseudomonadota</taxon>
        <taxon>Betaproteobacteria</taxon>
        <taxon>Burkholderiales</taxon>
        <taxon>Burkholderiaceae</taxon>
        <taxon>Ralstonia</taxon>
    </lineage>
</organism>
<name>A0A7X2HLU9_RALPI</name>
<sequence length="69" mass="7547">MEATTKQAQLIALLKQASGASLADLMSVTGWQAHSVRGVISGVLRKRLQLPVISETIDGTRRYRIEEPV</sequence>
<evidence type="ECO:0000313" key="2">
    <source>
        <dbReference type="Proteomes" id="UP000441032"/>
    </source>
</evidence>
<proteinExistence type="predicted"/>
<protein>
    <submittedName>
        <fullName evidence="1">DUF3489 domain-containing protein</fullName>
    </submittedName>
</protein>
<dbReference type="InterPro" id="IPR021880">
    <property type="entry name" value="DUF3489"/>
</dbReference>
<evidence type="ECO:0000313" key="1">
    <source>
        <dbReference type="EMBL" id="MRS98908.1"/>
    </source>
</evidence>
<dbReference type="EMBL" id="WJYN01000003">
    <property type="protein sequence ID" value="MRS98908.1"/>
    <property type="molecule type" value="Genomic_DNA"/>
</dbReference>
<accession>A0A7X2HLU9</accession>